<comment type="similarity">
    <text evidence="1">Belongs to the TolB family.</text>
</comment>
<keyword evidence="4" id="KW-0472">Membrane</keyword>
<dbReference type="InterPro" id="IPR001867">
    <property type="entry name" value="OmpR/PhoB-type_DNA-bd"/>
</dbReference>
<keyword evidence="4" id="KW-1133">Transmembrane helix</keyword>
<evidence type="ECO:0000313" key="6">
    <source>
        <dbReference type="EMBL" id="GAA5189943.1"/>
    </source>
</evidence>
<feature type="domain" description="OmpR/PhoB-type" evidence="5">
    <location>
        <begin position="3"/>
        <end position="104"/>
    </location>
</feature>
<keyword evidence="4" id="KW-0812">Transmembrane</keyword>
<proteinExistence type="inferred from homology"/>
<dbReference type="InterPro" id="IPR011659">
    <property type="entry name" value="WD40"/>
</dbReference>
<evidence type="ECO:0000313" key="7">
    <source>
        <dbReference type="Proteomes" id="UP001501600"/>
    </source>
</evidence>
<dbReference type="PROSITE" id="PS51755">
    <property type="entry name" value="OMPR_PHOB"/>
    <property type="match status" value="1"/>
</dbReference>
<protein>
    <submittedName>
        <fullName evidence="6">Winged helix-turn-helix domain-containing protein</fullName>
    </submittedName>
</protein>
<name>A0ABP9S0R1_9GAMM</name>
<comment type="caution">
    <text evidence="6">The sequence shown here is derived from an EMBL/GenBank/DDBJ whole genome shotgun (WGS) entry which is preliminary data.</text>
</comment>
<keyword evidence="7" id="KW-1185">Reference proteome</keyword>
<feature type="DNA-binding region" description="OmpR/PhoB-type" evidence="3">
    <location>
        <begin position="3"/>
        <end position="104"/>
    </location>
</feature>
<evidence type="ECO:0000256" key="3">
    <source>
        <dbReference type="PROSITE-ProRule" id="PRU01091"/>
    </source>
</evidence>
<dbReference type="Pfam" id="PF07676">
    <property type="entry name" value="PD40"/>
    <property type="match status" value="6"/>
</dbReference>
<gene>
    <name evidence="6" type="ORF">GCM10025772_13480</name>
</gene>
<evidence type="ECO:0000259" key="5">
    <source>
        <dbReference type="PROSITE" id="PS51755"/>
    </source>
</evidence>
<dbReference type="Gene3D" id="1.10.10.10">
    <property type="entry name" value="Winged helix-like DNA-binding domain superfamily/Winged helix DNA-binding domain"/>
    <property type="match status" value="1"/>
</dbReference>
<dbReference type="InterPro" id="IPR036388">
    <property type="entry name" value="WH-like_DNA-bd_sf"/>
</dbReference>
<dbReference type="SMART" id="SM00862">
    <property type="entry name" value="Trans_reg_C"/>
    <property type="match status" value="1"/>
</dbReference>
<evidence type="ECO:0000256" key="1">
    <source>
        <dbReference type="ARBA" id="ARBA00009820"/>
    </source>
</evidence>
<dbReference type="InterPro" id="IPR016032">
    <property type="entry name" value="Sig_transdc_resp-reg_C-effctor"/>
</dbReference>
<dbReference type="Pfam" id="PF00486">
    <property type="entry name" value="Trans_reg_C"/>
    <property type="match status" value="1"/>
</dbReference>
<dbReference type="RefSeq" id="WP_345316284.1">
    <property type="nucleotide sequence ID" value="NZ_BAABLF010000007.1"/>
</dbReference>
<reference evidence="7" key="1">
    <citation type="journal article" date="2019" name="Int. J. Syst. Evol. Microbiol.">
        <title>The Global Catalogue of Microorganisms (GCM) 10K type strain sequencing project: providing services to taxonomists for standard genome sequencing and annotation.</title>
        <authorList>
            <consortium name="The Broad Institute Genomics Platform"/>
            <consortium name="The Broad Institute Genome Sequencing Center for Infectious Disease"/>
            <person name="Wu L."/>
            <person name="Ma J."/>
        </authorList>
    </citation>
    <scope>NUCLEOTIDE SEQUENCE [LARGE SCALE GENOMIC DNA]</scope>
    <source>
        <strain evidence="7">JCM 18720</strain>
    </source>
</reference>
<dbReference type="Proteomes" id="UP001501600">
    <property type="component" value="Unassembled WGS sequence"/>
</dbReference>
<dbReference type="CDD" id="cd00383">
    <property type="entry name" value="trans_reg_C"/>
    <property type="match status" value="1"/>
</dbReference>
<feature type="transmembrane region" description="Helical" evidence="4">
    <location>
        <begin position="132"/>
        <end position="151"/>
    </location>
</feature>
<dbReference type="PANTHER" id="PTHR36842">
    <property type="entry name" value="PROTEIN TOLB HOMOLOG"/>
    <property type="match status" value="1"/>
</dbReference>
<sequence>MKNEEYRAGSWRIFPAELRLELETPQGRRVETLPPKVFEVLLYLVQSPGQTVARQRLIDEIWQGNVAVGSRGITNAIYQLRKLLADGESEVIRTIAKTGYQLLLPVTLPEPEAGSEPEPTQSQPNRFDFPHWPVAILTLALLLAVAAWQWWPKTQSLPKAISYGQPVPLTYLDGVEETPTLSPDGRYLAFMWERANEPARIFIQDLIRPEASLRQISFSEYSESSPTWSPDGKKIAFVRLDPTGRCDVWIKTLATLEEHRITTCVQPRFHRVLDWSPSGRYLAMIDKAPNSEQTVVFLYDLETHERRQISEPESGQWDNQLVWAHGRDELAFVRFLGGFRADLYRIATEGEATRLTWDEASIHGLSWSRDDQSIVFNSMRDGGHSLWQLFVDEGHLRPLHRDQTPFNIVALAEQDHYAYVRHAALEYLQGWNGQMEKAISSAGRDLYGTLSPDGQRLAFLSNRTGRFEIWVAQKDGRAARPLTQREGVRDLPAWSPDGDRLVVTLARPEGVGSQLVMFNLEENQRKILLQDGHQYRNPYWSADGKSLLISSTRSGAWQIWRLDLISGQLSQLTEDGGVYAQEDGKGDLYYSRPNESGLWRKAPTGESERVILDLASNDWGNWTLQGNEVVYLRRHTDADQLVRWEPDESGSDAYKVIGSFERGSIKINRSLSMDGQGRIMLTRLGRQEANILAISPRSDSL</sequence>
<dbReference type="SUPFAM" id="SSF82171">
    <property type="entry name" value="DPP6 N-terminal domain-like"/>
    <property type="match status" value="2"/>
</dbReference>
<accession>A0ABP9S0R1</accession>
<dbReference type="InterPro" id="IPR011042">
    <property type="entry name" value="6-blade_b-propeller_TolB-like"/>
</dbReference>
<dbReference type="EMBL" id="BAABLF010000007">
    <property type="protein sequence ID" value="GAA5189943.1"/>
    <property type="molecule type" value="Genomic_DNA"/>
</dbReference>
<organism evidence="6 7">
    <name type="scientific">Ferrimonas gelatinilytica</name>
    <dbReference type="NCBI Taxonomy" id="1255257"/>
    <lineage>
        <taxon>Bacteria</taxon>
        <taxon>Pseudomonadati</taxon>
        <taxon>Pseudomonadota</taxon>
        <taxon>Gammaproteobacteria</taxon>
        <taxon>Alteromonadales</taxon>
        <taxon>Ferrimonadaceae</taxon>
        <taxon>Ferrimonas</taxon>
    </lineage>
</organism>
<evidence type="ECO:0000256" key="2">
    <source>
        <dbReference type="ARBA" id="ARBA00023125"/>
    </source>
</evidence>
<dbReference type="Gene3D" id="2.120.10.30">
    <property type="entry name" value="TolB, C-terminal domain"/>
    <property type="match status" value="3"/>
</dbReference>
<dbReference type="PANTHER" id="PTHR36842:SF1">
    <property type="entry name" value="PROTEIN TOLB"/>
    <property type="match status" value="1"/>
</dbReference>
<evidence type="ECO:0000256" key="4">
    <source>
        <dbReference type="SAM" id="Phobius"/>
    </source>
</evidence>
<keyword evidence="2 3" id="KW-0238">DNA-binding</keyword>
<dbReference type="SUPFAM" id="SSF46894">
    <property type="entry name" value="C-terminal effector domain of the bipartite response regulators"/>
    <property type="match status" value="1"/>
</dbReference>